<protein>
    <submittedName>
        <fullName evidence="2">Uncharacterized protein</fullName>
    </submittedName>
</protein>
<reference evidence="2" key="1">
    <citation type="submission" date="2014-09" db="EMBL/GenBank/DDBJ databases">
        <authorList>
            <person name="Magalhaes I.L.F."/>
            <person name="Oliveira U."/>
            <person name="Santos F.R."/>
            <person name="Vidigal T.H.D.A."/>
            <person name="Brescovit A.D."/>
            <person name="Santos A.J."/>
        </authorList>
    </citation>
    <scope>NUCLEOTIDE SEQUENCE</scope>
</reference>
<feature type="compositionally biased region" description="Basic and acidic residues" evidence="1">
    <location>
        <begin position="95"/>
        <end position="111"/>
    </location>
</feature>
<feature type="compositionally biased region" description="Pro residues" evidence="1">
    <location>
        <begin position="1140"/>
        <end position="1152"/>
    </location>
</feature>
<feature type="region of interest" description="Disordered" evidence="1">
    <location>
        <begin position="858"/>
        <end position="1152"/>
    </location>
</feature>
<feature type="compositionally biased region" description="Basic and acidic residues" evidence="1">
    <location>
        <begin position="487"/>
        <end position="508"/>
    </location>
</feature>
<feature type="compositionally biased region" description="Low complexity" evidence="1">
    <location>
        <begin position="304"/>
        <end position="314"/>
    </location>
</feature>
<feature type="compositionally biased region" description="Low complexity" evidence="1">
    <location>
        <begin position="1042"/>
        <end position="1133"/>
    </location>
</feature>
<feature type="compositionally biased region" description="Basic and acidic residues" evidence="1">
    <location>
        <begin position="867"/>
        <end position="876"/>
    </location>
</feature>
<feature type="compositionally biased region" description="Acidic residues" evidence="1">
    <location>
        <begin position="77"/>
        <end position="86"/>
    </location>
</feature>
<feature type="compositionally biased region" description="Polar residues" evidence="1">
    <location>
        <begin position="185"/>
        <end position="197"/>
    </location>
</feature>
<feature type="compositionally biased region" description="Polar residues" evidence="1">
    <location>
        <begin position="602"/>
        <end position="615"/>
    </location>
</feature>
<dbReference type="AlphaFoldDB" id="A0A0K8SYN8"/>
<dbReference type="InterPro" id="IPR009818">
    <property type="entry name" value="PAM2_motif"/>
</dbReference>
<feature type="region of interest" description="Disordered" evidence="1">
    <location>
        <begin position="14"/>
        <end position="33"/>
    </location>
</feature>
<feature type="region of interest" description="Disordered" evidence="1">
    <location>
        <begin position="178"/>
        <end position="233"/>
    </location>
</feature>
<dbReference type="EMBL" id="GBRD01007530">
    <property type="protein sequence ID" value="JAG58291.1"/>
    <property type="molecule type" value="Transcribed_RNA"/>
</dbReference>
<feature type="region of interest" description="Disordered" evidence="1">
    <location>
        <begin position="740"/>
        <end position="759"/>
    </location>
</feature>
<feature type="region of interest" description="Disordered" evidence="1">
    <location>
        <begin position="292"/>
        <end position="320"/>
    </location>
</feature>
<feature type="region of interest" description="Disordered" evidence="1">
    <location>
        <begin position="378"/>
        <end position="430"/>
    </location>
</feature>
<feature type="compositionally biased region" description="Basic and acidic residues" evidence="1">
    <location>
        <begin position="148"/>
        <end position="158"/>
    </location>
</feature>
<dbReference type="Pfam" id="PF07145">
    <property type="entry name" value="PAM2"/>
    <property type="match status" value="1"/>
</dbReference>
<feature type="compositionally biased region" description="Low complexity" evidence="1">
    <location>
        <begin position="878"/>
        <end position="1035"/>
    </location>
</feature>
<feature type="region of interest" description="Disordered" evidence="1">
    <location>
        <begin position="62"/>
        <end position="159"/>
    </location>
</feature>
<accession>A0A0K8SYN8</accession>
<feature type="region of interest" description="Disordered" evidence="1">
    <location>
        <begin position="816"/>
        <end position="836"/>
    </location>
</feature>
<sequence>MEASEVEHIWRDSFATKAPNGQFGHDDDDFGPETDVDAVHDVLSTGFPADAAKAKALVVQSQAMEEETGHDVAAEVDSADDSEEEWNYIPGRNNKKPEKTKQVETPERPSDQVEEEEDDMSQLNPNAAEFVPVFGPKEDKVLASSPAKGKEKSLEDVKVPNQKEFLEDISSKPAELEDIGYGYGSNENSMNGLNVTGDSSKVECDDDDSDRSQEGDIEPPQSSNPFAGDQIQHQLVADYFSENQSLGFKPFDPMQDSMVVLDSTPSPSNPAGDELYDFLSNSDKPDLLSPINNFSNTNNEQLKSSSSGFESESGNEIEVGSDDKCDLVAGIPHDNKVDELPVVDQSSKDYPETNPFNVDNAANEIVVEKFTGQSLLFGEDKVEPLSPKDPSIDESPVDDLDESKPPTIFSNESEWEKKEESNKDLINDDKPATVDQVDLISGTVVADSNEQLEESSFFSKNFPQSISEVPQFVYVPNDVSEDNPTVPDDKVEEPPKDVELSEPVKEQEDSLNVPVSVADEKSKDDSAESDGFEIISHDDAELNHVGEMNGGIHLEEVPSPDHYKVDDLMQQQHTVEIHAEKSSTQPDFMSQEFRPSSDVEHTNFSGVEIQSSVTETPEVKIESDEEVIGNTETTADTTDEIVHVEDNSLVSLIETELVKTKEEIVVPTEETVQLLEPAKEETVVEESTPETELKQVECISPANDAPSDFDEIMDLAKGDVKSPVEEEVLVNDLVVTALESKPDTLESQDSLPVTPSAPLSEDLMSDVVSNKELLIEEAPKELLIEEAPKDVEEKPLVLETPEEISEEIQADDFHEQNGHIAEVSTPPSTPAPGVELDNKDGLIAAAVAAAGVASVAAAATAVSGDAKPAKLDDKTAKKPAASKPLSAARPTSAKAPAKPGTASAAAKKPAAPSAAAKAPASAAKTTAAKPLSAAKPLAAKPSSTTTKPASPLTKPSTTAAAKPKPTSTTAAPKAPATKSTVGGATKPTTPTTRTAPAAPKTAAPLAKPKTPTTTTAPIKKPAATTVTKTAAPTAAKKPEPSKPVASKTAPATKTTVAAPRPTSASKPTSTTTARPTSATKPAARPVTSTTTKMAAPSAAKPAGTAKPAATKTTAATPASRTSAAAKTAPAAAKQLRRLKPLPPNPNPPRRPS</sequence>
<organism evidence="2">
    <name type="scientific">Lygus hesperus</name>
    <name type="common">Western plant bug</name>
    <dbReference type="NCBI Taxonomy" id="30085"/>
    <lineage>
        <taxon>Eukaryota</taxon>
        <taxon>Metazoa</taxon>
        <taxon>Ecdysozoa</taxon>
        <taxon>Arthropoda</taxon>
        <taxon>Hexapoda</taxon>
        <taxon>Insecta</taxon>
        <taxon>Pterygota</taxon>
        <taxon>Neoptera</taxon>
        <taxon>Paraneoptera</taxon>
        <taxon>Hemiptera</taxon>
        <taxon>Heteroptera</taxon>
        <taxon>Panheteroptera</taxon>
        <taxon>Cimicomorpha</taxon>
        <taxon>Miridae</taxon>
        <taxon>Mirini</taxon>
        <taxon>Lygus</taxon>
    </lineage>
</organism>
<feature type="compositionally biased region" description="Basic and acidic residues" evidence="1">
    <location>
        <begin position="414"/>
        <end position="430"/>
    </location>
</feature>
<proteinExistence type="predicted"/>
<evidence type="ECO:0000256" key="1">
    <source>
        <dbReference type="SAM" id="MobiDB-lite"/>
    </source>
</evidence>
<evidence type="ECO:0000313" key="2">
    <source>
        <dbReference type="EMBL" id="JAG58291.1"/>
    </source>
</evidence>
<feature type="region of interest" description="Disordered" evidence="1">
    <location>
        <begin position="580"/>
        <end position="636"/>
    </location>
</feature>
<feature type="compositionally biased region" description="Polar residues" evidence="1">
    <location>
        <begin position="292"/>
        <end position="303"/>
    </location>
</feature>
<feature type="region of interest" description="Disordered" evidence="1">
    <location>
        <begin position="475"/>
        <end position="533"/>
    </location>
</feature>
<name>A0A0K8SYN8_LYGHE</name>